<feature type="region of interest" description="Disordered" evidence="2">
    <location>
        <begin position="333"/>
        <end position="357"/>
    </location>
</feature>
<protein>
    <submittedName>
        <fullName evidence="3">Uncharacterized protein</fullName>
    </submittedName>
</protein>
<organism evidence="3 4">
    <name type="scientific">Rozella allomycis (strain CSF55)</name>
    <dbReference type="NCBI Taxonomy" id="988480"/>
    <lineage>
        <taxon>Eukaryota</taxon>
        <taxon>Fungi</taxon>
        <taxon>Fungi incertae sedis</taxon>
        <taxon>Cryptomycota</taxon>
        <taxon>Cryptomycota incertae sedis</taxon>
        <taxon>Rozella</taxon>
    </lineage>
</organism>
<name>A0A4P9YLH1_ROZAC</name>
<reference evidence="4" key="1">
    <citation type="journal article" date="2018" name="Nat. Microbiol.">
        <title>Leveraging single-cell genomics to expand the fungal tree of life.</title>
        <authorList>
            <person name="Ahrendt S.R."/>
            <person name="Quandt C.A."/>
            <person name="Ciobanu D."/>
            <person name="Clum A."/>
            <person name="Salamov A."/>
            <person name="Andreopoulos B."/>
            <person name="Cheng J.F."/>
            <person name="Woyke T."/>
            <person name="Pelin A."/>
            <person name="Henrissat B."/>
            <person name="Reynolds N.K."/>
            <person name="Benny G.L."/>
            <person name="Smith M.E."/>
            <person name="James T.Y."/>
            <person name="Grigoriev I.V."/>
        </authorList>
    </citation>
    <scope>NUCLEOTIDE SEQUENCE [LARGE SCALE GENOMIC DNA]</scope>
    <source>
        <strain evidence="4">CSF55</strain>
    </source>
</reference>
<dbReference type="EMBL" id="ML005056">
    <property type="protein sequence ID" value="RKP20487.1"/>
    <property type="molecule type" value="Genomic_DNA"/>
</dbReference>
<dbReference type="Proteomes" id="UP000281549">
    <property type="component" value="Unassembled WGS sequence"/>
</dbReference>
<keyword evidence="1" id="KW-0175">Coiled coil</keyword>
<dbReference type="AlphaFoldDB" id="A0A4P9YLH1"/>
<evidence type="ECO:0000256" key="2">
    <source>
        <dbReference type="SAM" id="MobiDB-lite"/>
    </source>
</evidence>
<evidence type="ECO:0000256" key="1">
    <source>
        <dbReference type="SAM" id="Coils"/>
    </source>
</evidence>
<feature type="region of interest" description="Disordered" evidence="2">
    <location>
        <begin position="204"/>
        <end position="228"/>
    </location>
</feature>
<accession>A0A4P9YLH1</accession>
<sequence length="378" mass="43593">MNTSLIRRFERTEIDPEKFSIRKGIQSAVRFTEKVVRYIFKAKIIREPKNDSEYLKRQLDKIEFSHRKTVEDYQTQIVNLIKELKNVNQVNEELKQKLRACKKEKETLEFKISGILLLIQKSREERGNKEDSADTKVYPFNESIKSILKNFYENHQKRREKLLNSVEMVQETKSISFEEKEESDKIETQAEKLDIKETLVEKMDKNADIITSPSSSGKANDQNEKESIEDNEQDLMEMLNKIRSGESKSAISDLEPHDSTIHKIHTESLLTIDTDVVVENEELNDTTQDIADSDSLIDLKVLQNNDSMNISNFSSSIGFGANSFTKSVEPALQVSERPDPPKVNIDSKQPQAKASKRAINEARANLERANRLLKKRDK</sequence>
<feature type="compositionally biased region" description="Polar residues" evidence="2">
    <location>
        <begin position="209"/>
        <end position="220"/>
    </location>
</feature>
<evidence type="ECO:0000313" key="4">
    <source>
        <dbReference type="Proteomes" id="UP000281549"/>
    </source>
</evidence>
<evidence type="ECO:0000313" key="3">
    <source>
        <dbReference type="EMBL" id="RKP20487.1"/>
    </source>
</evidence>
<feature type="coiled-coil region" evidence="1">
    <location>
        <begin position="70"/>
        <end position="111"/>
    </location>
</feature>
<gene>
    <name evidence="3" type="ORF">ROZALSC1DRAFT_28021</name>
</gene>
<proteinExistence type="predicted"/>